<gene>
    <name evidence="1" type="ORF">I79_018865</name>
</gene>
<reference evidence="2" key="1">
    <citation type="journal article" date="2011" name="Nat. Biotechnol.">
        <title>The genomic sequence of the Chinese hamster ovary (CHO)-K1 cell line.</title>
        <authorList>
            <person name="Xu X."/>
            <person name="Nagarajan H."/>
            <person name="Lewis N.E."/>
            <person name="Pan S."/>
            <person name="Cai Z."/>
            <person name="Liu X."/>
            <person name="Chen W."/>
            <person name="Xie M."/>
            <person name="Wang W."/>
            <person name="Hammond S."/>
            <person name="Andersen M.R."/>
            <person name="Neff N."/>
            <person name="Passarelli B."/>
            <person name="Koh W."/>
            <person name="Fan H.C."/>
            <person name="Wang J."/>
            <person name="Gui Y."/>
            <person name="Lee K.H."/>
            <person name="Betenbaugh M.J."/>
            <person name="Quake S.R."/>
            <person name="Famili I."/>
            <person name="Palsson B.O."/>
            <person name="Wang J."/>
        </authorList>
    </citation>
    <scope>NUCLEOTIDE SEQUENCE [LARGE SCALE GENOMIC DNA]</scope>
    <source>
        <strain evidence="2">CHO K1 cell line</strain>
    </source>
</reference>
<protein>
    <submittedName>
        <fullName evidence="1">Uncharacterized protein</fullName>
    </submittedName>
</protein>
<accession>G3I5V7</accession>
<sequence>MITWTCNEENTVQSIHLDVTLEILQNKNKTFLCPRRIFTKYTVGKINFSKGLCPIRRCTFTNNAHQNKKPNHRNTGTT</sequence>
<name>G3I5V7_CRIGR</name>
<proteinExistence type="predicted"/>
<dbReference type="Proteomes" id="UP000001075">
    <property type="component" value="Unassembled WGS sequence"/>
</dbReference>
<evidence type="ECO:0000313" key="2">
    <source>
        <dbReference type="Proteomes" id="UP000001075"/>
    </source>
</evidence>
<dbReference type="EMBL" id="JH001321">
    <property type="protein sequence ID" value="EGW10505.1"/>
    <property type="molecule type" value="Genomic_DNA"/>
</dbReference>
<dbReference type="AlphaFoldDB" id="G3I5V7"/>
<organism evidence="1 2">
    <name type="scientific">Cricetulus griseus</name>
    <name type="common">Chinese hamster</name>
    <name type="synonym">Cricetulus barabensis griseus</name>
    <dbReference type="NCBI Taxonomy" id="10029"/>
    <lineage>
        <taxon>Eukaryota</taxon>
        <taxon>Metazoa</taxon>
        <taxon>Chordata</taxon>
        <taxon>Craniata</taxon>
        <taxon>Vertebrata</taxon>
        <taxon>Euteleostomi</taxon>
        <taxon>Mammalia</taxon>
        <taxon>Eutheria</taxon>
        <taxon>Euarchontoglires</taxon>
        <taxon>Glires</taxon>
        <taxon>Rodentia</taxon>
        <taxon>Myomorpha</taxon>
        <taxon>Muroidea</taxon>
        <taxon>Cricetidae</taxon>
        <taxon>Cricetinae</taxon>
        <taxon>Cricetulus</taxon>
    </lineage>
</organism>
<evidence type="ECO:0000313" key="1">
    <source>
        <dbReference type="EMBL" id="EGW10505.1"/>
    </source>
</evidence>
<dbReference type="InParanoid" id="G3I5V7"/>